<proteinExistence type="predicted"/>
<feature type="transmembrane region" description="Helical" evidence="1">
    <location>
        <begin position="40"/>
        <end position="59"/>
    </location>
</feature>
<keyword evidence="1" id="KW-0812">Transmembrane</keyword>
<protein>
    <submittedName>
        <fullName evidence="2">Uncharacterized protein</fullName>
    </submittedName>
</protein>
<dbReference type="Proteomes" id="UP001564408">
    <property type="component" value="Unassembled WGS sequence"/>
</dbReference>
<comment type="caution">
    <text evidence="2">The sequence shown here is derived from an EMBL/GenBank/DDBJ whole genome shotgun (WGS) entry which is preliminary data.</text>
</comment>
<organism evidence="2 3">
    <name type="scientific">Thioalkalicoccus limnaeus</name>
    <dbReference type="NCBI Taxonomy" id="120681"/>
    <lineage>
        <taxon>Bacteria</taxon>
        <taxon>Pseudomonadati</taxon>
        <taxon>Pseudomonadota</taxon>
        <taxon>Gammaproteobacteria</taxon>
        <taxon>Chromatiales</taxon>
        <taxon>Chromatiaceae</taxon>
        <taxon>Thioalkalicoccus</taxon>
    </lineage>
</organism>
<evidence type="ECO:0000313" key="3">
    <source>
        <dbReference type="Proteomes" id="UP001564408"/>
    </source>
</evidence>
<dbReference type="RefSeq" id="WP_369667904.1">
    <property type="nucleotide sequence ID" value="NZ_JBDKXB010000023.1"/>
</dbReference>
<keyword evidence="1" id="KW-0472">Membrane</keyword>
<reference evidence="2 3" key="1">
    <citation type="submission" date="2024-05" db="EMBL/GenBank/DDBJ databases">
        <title>Genome Sequence and Characterization of the New Strain Purple Sulfur Bacterium of Genus Thioalkalicoccus.</title>
        <authorList>
            <person name="Bryantseva I.A."/>
            <person name="Kyndt J.A."/>
            <person name="Imhoff J.F."/>
        </authorList>
    </citation>
    <scope>NUCLEOTIDE SEQUENCE [LARGE SCALE GENOMIC DNA]</scope>
    <source>
        <strain evidence="2 3">Um2</strain>
    </source>
</reference>
<keyword evidence="1" id="KW-1133">Transmembrane helix</keyword>
<dbReference type="EMBL" id="JBDKXB010000023">
    <property type="protein sequence ID" value="MEY6433518.1"/>
    <property type="molecule type" value="Genomic_DNA"/>
</dbReference>
<feature type="transmembrane region" description="Helical" evidence="1">
    <location>
        <begin position="64"/>
        <end position="83"/>
    </location>
</feature>
<evidence type="ECO:0000256" key="1">
    <source>
        <dbReference type="SAM" id="Phobius"/>
    </source>
</evidence>
<feature type="transmembrane region" description="Helical" evidence="1">
    <location>
        <begin position="9"/>
        <end position="28"/>
    </location>
</feature>
<accession>A0ABV4BG57</accession>
<sequence length="128" mass="14008">MGRSGRMQWPWFVAVLAGGVALSFFGAVVPHYSGAYRLDALLLVTGATPYVMFGFLAYLLHRSFLAGIGMGLLILHALLLVWQRWLTDGYLDGPLLYWVPLCAAAVLCGLWPAALRDADARARAPEQD</sequence>
<gene>
    <name evidence="2" type="ORF">ABC977_14015</name>
</gene>
<name>A0ABV4BG57_9GAMM</name>
<evidence type="ECO:0000313" key="2">
    <source>
        <dbReference type="EMBL" id="MEY6433518.1"/>
    </source>
</evidence>
<feature type="transmembrane region" description="Helical" evidence="1">
    <location>
        <begin position="95"/>
        <end position="115"/>
    </location>
</feature>
<keyword evidence="3" id="KW-1185">Reference proteome</keyword>